<feature type="compositionally biased region" description="Low complexity" evidence="1">
    <location>
        <begin position="61"/>
        <end position="72"/>
    </location>
</feature>
<sequence length="199" mass="21959">METAQTDRRTDRGGELDRLIDGETGGEERKKRGFLCAPGRFFLHSGINPVKQAQSHDRRSSFASSSELQLTSVPPKRSSGKITSSLRVSRRVCVSVSVCVCVSVGESRRAERCSRAGWQCPPLGFGCWRSPGAQDGAHVRLALPQLGAINACVRPPSSQLLRLQERAETLRAQLMHGRRENRFVAVIDWLFDAAIGCFH</sequence>
<dbReference type="Proteomes" id="UP001311232">
    <property type="component" value="Unassembled WGS sequence"/>
</dbReference>
<keyword evidence="3" id="KW-1185">Reference proteome</keyword>
<evidence type="ECO:0000313" key="2">
    <source>
        <dbReference type="EMBL" id="KAK5619154.1"/>
    </source>
</evidence>
<name>A0AAV9SCS7_9TELE</name>
<dbReference type="EMBL" id="JAHHUM010000585">
    <property type="protein sequence ID" value="KAK5619154.1"/>
    <property type="molecule type" value="Genomic_DNA"/>
</dbReference>
<reference evidence="2 3" key="1">
    <citation type="submission" date="2021-06" db="EMBL/GenBank/DDBJ databases">
        <authorList>
            <person name="Palmer J.M."/>
        </authorList>
    </citation>
    <scope>NUCLEOTIDE SEQUENCE [LARGE SCALE GENOMIC DNA]</scope>
    <source>
        <strain evidence="2 3">MEX-2019</strain>
        <tissue evidence="2">Muscle</tissue>
    </source>
</reference>
<evidence type="ECO:0000313" key="3">
    <source>
        <dbReference type="Proteomes" id="UP001311232"/>
    </source>
</evidence>
<protein>
    <submittedName>
        <fullName evidence="2">Uncharacterized protein</fullName>
    </submittedName>
</protein>
<proteinExistence type="predicted"/>
<organism evidence="2 3">
    <name type="scientific">Crenichthys baileyi</name>
    <name type="common">White River springfish</name>
    <dbReference type="NCBI Taxonomy" id="28760"/>
    <lineage>
        <taxon>Eukaryota</taxon>
        <taxon>Metazoa</taxon>
        <taxon>Chordata</taxon>
        <taxon>Craniata</taxon>
        <taxon>Vertebrata</taxon>
        <taxon>Euteleostomi</taxon>
        <taxon>Actinopterygii</taxon>
        <taxon>Neopterygii</taxon>
        <taxon>Teleostei</taxon>
        <taxon>Neoteleostei</taxon>
        <taxon>Acanthomorphata</taxon>
        <taxon>Ovalentaria</taxon>
        <taxon>Atherinomorphae</taxon>
        <taxon>Cyprinodontiformes</taxon>
        <taxon>Goodeidae</taxon>
        <taxon>Crenichthys</taxon>
    </lineage>
</organism>
<comment type="caution">
    <text evidence="2">The sequence shown here is derived from an EMBL/GenBank/DDBJ whole genome shotgun (WGS) entry which is preliminary data.</text>
</comment>
<dbReference type="AlphaFoldDB" id="A0AAV9SCS7"/>
<gene>
    <name evidence="2" type="ORF">CRENBAI_024059</name>
</gene>
<evidence type="ECO:0000256" key="1">
    <source>
        <dbReference type="SAM" id="MobiDB-lite"/>
    </source>
</evidence>
<feature type="region of interest" description="Disordered" evidence="1">
    <location>
        <begin position="1"/>
        <end position="31"/>
    </location>
</feature>
<feature type="compositionally biased region" description="Basic and acidic residues" evidence="1">
    <location>
        <begin position="1"/>
        <end position="30"/>
    </location>
</feature>
<accession>A0AAV9SCS7</accession>
<feature type="region of interest" description="Disordered" evidence="1">
    <location>
        <begin position="53"/>
        <end position="82"/>
    </location>
</feature>